<dbReference type="OrthoDB" id="10519419at2759"/>
<dbReference type="AlphaFoldDB" id="A0A371GEY8"/>
<comment type="caution">
    <text evidence="2">The sequence shown here is derived from an EMBL/GenBank/DDBJ whole genome shotgun (WGS) entry which is preliminary data.</text>
</comment>
<dbReference type="Proteomes" id="UP000257109">
    <property type="component" value="Unassembled WGS sequence"/>
</dbReference>
<dbReference type="EMBL" id="QJKJ01005770">
    <property type="protein sequence ID" value="RDX89076.1"/>
    <property type="molecule type" value="Genomic_DNA"/>
</dbReference>
<proteinExistence type="predicted"/>
<keyword evidence="3" id="KW-1185">Reference proteome</keyword>
<sequence length="257" mass="27722">MTRICKVSKEVVNRTSASVYVLEPCPHHSQHGQPPILDLLCSQLLDLLWRATSPAKRVKPKPTWVPNISSCELVVGKDGVSVDTAWLDDVSPPSTLSPPNEKELNYEECGSYSNSPAVYHEGVFRTPIFVRNSGMKMPAAPNIAHLQPRGSNPKSPGKLPSSHGGGVLPGNQRGLSGSATAHTVVLDRAPIGAVKLFAFSFLPLRKEAFVDRNVNQKLHDGLPRGHAESHRIESGGSYLSDQETKSFVAYIATGTTG</sequence>
<organism evidence="2 3">
    <name type="scientific">Mucuna pruriens</name>
    <name type="common">Velvet bean</name>
    <name type="synonym">Dolichos pruriens</name>
    <dbReference type="NCBI Taxonomy" id="157652"/>
    <lineage>
        <taxon>Eukaryota</taxon>
        <taxon>Viridiplantae</taxon>
        <taxon>Streptophyta</taxon>
        <taxon>Embryophyta</taxon>
        <taxon>Tracheophyta</taxon>
        <taxon>Spermatophyta</taxon>
        <taxon>Magnoliopsida</taxon>
        <taxon>eudicotyledons</taxon>
        <taxon>Gunneridae</taxon>
        <taxon>Pentapetalae</taxon>
        <taxon>rosids</taxon>
        <taxon>fabids</taxon>
        <taxon>Fabales</taxon>
        <taxon>Fabaceae</taxon>
        <taxon>Papilionoideae</taxon>
        <taxon>50 kb inversion clade</taxon>
        <taxon>NPAAA clade</taxon>
        <taxon>indigoferoid/millettioid clade</taxon>
        <taxon>Phaseoleae</taxon>
        <taxon>Mucuna</taxon>
    </lineage>
</organism>
<evidence type="ECO:0000256" key="1">
    <source>
        <dbReference type="SAM" id="MobiDB-lite"/>
    </source>
</evidence>
<reference evidence="2" key="1">
    <citation type="submission" date="2018-05" db="EMBL/GenBank/DDBJ databases">
        <title>Draft genome of Mucuna pruriens seed.</title>
        <authorList>
            <person name="Nnadi N.E."/>
            <person name="Vos R."/>
            <person name="Hasami M.H."/>
            <person name="Devisetty U.K."/>
            <person name="Aguiy J.C."/>
        </authorList>
    </citation>
    <scope>NUCLEOTIDE SEQUENCE [LARGE SCALE GENOMIC DNA]</scope>
    <source>
        <strain evidence="2">JCA_2017</strain>
    </source>
</reference>
<gene>
    <name evidence="2" type="ORF">CR513_29242</name>
</gene>
<feature type="region of interest" description="Disordered" evidence="1">
    <location>
        <begin position="141"/>
        <end position="177"/>
    </location>
</feature>
<protein>
    <submittedName>
        <fullName evidence="2">Uncharacterized protein</fullName>
    </submittedName>
</protein>
<evidence type="ECO:0000313" key="2">
    <source>
        <dbReference type="EMBL" id="RDX89076.1"/>
    </source>
</evidence>
<feature type="non-terminal residue" evidence="2">
    <location>
        <position position="257"/>
    </location>
</feature>
<name>A0A371GEY8_MUCPR</name>
<evidence type="ECO:0000313" key="3">
    <source>
        <dbReference type="Proteomes" id="UP000257109"/>
    </source>
</evidence>
<accession>A0A371GEY8</accession>